<sequence length="61" mass="6964">KSSSNPMLRNLSLKLSLRKGGNAHRIVLRTWTSPLHWLISSISREPSRLSKTCLHILINMN</sequence>
<evidence type="ECO:0000313" key="1">
    <source>
        <dbReference type="EMBL" id="AAH09908.2"/>
    </source>
</evidence>
<dbReference type="EMBL" id="BC009908">
    <property type="protein sequence ID" value="AAH09908.2"/>
    <property type="molecule type" value="mRNA"/>
</dbReference>
<dbReference type="AlphaFoldDB" id="Q96G78"/>
<dbReference type="ChiTaRS" id="EXOSC10">
    <property type="organism name" value="human"/>
</dbReference>
<dbReference type="DNASU" id="5394"/>
<gene>
    <name evidence="1" type="primary">EXOSC10</name>
</gene>
<organism evidence="1">
    <name type="scientific">Homo sapiens</name>
    <name type="common">Human</name>
    <dbReference type="NCBI Taxonomy" id="9606"/>
    <lineage>
        <taxon>Eukaryota</taxon>
        <taxon>Metazoa</taxon>
        <taxon>Chordata</taxon>
        <taxon>Craniata</taxon>
        <taxon>Vertebrata</taxon>
        <taxon>Euteleostomi</taxon>
        <taxon>Mammalia</taxon>
        <taxon>Eutheria</taxon>
        <taxon>Euarchontoglires</taxon>
        <taxon>Primates</taxon>
        <taxon>Haplorrhini</taxon>
        <taxon>Catarrhini</taxon>
        <taxon>Hominidae</taxon>
        <taxon>Homo</taxon>
    </lineage>
</organism>
<accession>Q96G78</accession>
<proteinExistence type="evidence at transcript level"/>
<feature type="non-terminal residue" evidence="1">
    <location>
        <position position="1"/>
    </location>
</feature>
<dbReference type="OrthoDB" id="2250022at2759"/>
<reference evidence="1" key="1">
    <citation type="journal article" date="2004" name="Genome Res.">
        <title>The status, quality, and expansion of the NIH full-length cDNA project: the Mammalian Gene Collection (MGC).</title>
        <authorList>
            <consortium name="The MGC Project Team"/>
            <person name="Gerhard D.S."/>
            <person name="Wagner L."/>
            <person name="Feingold E.A."/>
            <person name="Shenmen C.M."/>
            <person name="Grouse L.H."/>
            <person name="Schuler G."/>
            <person name="Klein S.L."/>
            <person name="Old S."/>
            <person name="Rasooly R."/>
            <person name="Good P."/>
            <person name="Guyer M."/>
            <person name="Peck A.M."/>
            <person name="Derge J.G."/>
            <person name="Lipman D."/>
            <person name="Collins F.S."/>
            <person name="Jang W."/>
            <person name="Sherry S."/>
            <person name="Feolo M."/>
            <person name="Misquitta L."/>
            <person name="Lee E."/>
            <person name="Rotmistrovsky K."/>
            <person name="Greenhut S.F."/>
            <person name="Schaefer C.F."/>
            <person name="Buetow K."/>
            <person name="Bonner T.I."/>
            <person name="Haussler D."/>
            <person name="Kent J."/>
            <person name="Kiekhaus M."/>
            <person name="Furey T."/>
            <person name="Brent M."/>
            <person name="Prange C."/>
            <person name="Schreiber K."/>
            <person name="Shapiro N."/>
            <person name="Bhat N.K."/>
            <person name="Hopkins R.F."/>
            <person name="Hsie F."/>
            <person name="Driscoll T."/>
            <person name="Soares M.B."/>
            <person name="Casavant T.L."/>
            <person name="Scheetz T.E."/>
            <person name="Brown-stein M.J."/>
            <person name="Usdin T.B."/>
            <person name="Toshiyuki S."/>
            <person name="Carninci P."/>
            <person name="Piao Y."/>
            <person name="Dudekula D.B."/>
            <person name="Ko M.S."/>
            <person name="Kawakami K."/>
            <person name="Suzuki Y."/>
            <person name="Sugano S."/>
            <person name="Gruber C.E."/>
            <person name="Smith M.R."/>
            <person name="Simmons B."/>
            <person name="Moore T."/>
            <person name="Waterman R."/>
            <person name="Johnson S.L."/>
            <person name="Ruan Y."/>
            <person name="Wei C.L."/>
            <person name="Mathavan S."/>
            <person name="Gunaratne P.H."/>
            <person name="Wu J."/>
            <person name="Garcia A.M."/>
            <person name="Hulyk S.W."/>
            <person name="Fuh E."/>
            <person name="Yuan Y."/>
            <person name="Sneed A."/>
            <person name="Kowis C."/>
            <person name="Hodgson A."/>
            <person name="Muzny D.M."/>
            <person name="McPherson J."/>
            <person name="Gibbs R.A."/>
            <person name="Fahey J."/>
            <person name="Helton E."/>
            <person name="Ketteman M."/>
            <person name="Madan A."/>
            <person name="Rodrigues S."/>
            <person name="Sanchez A."/>
            <person name="Whiting M."/>
            <person name="Madari A."/>
            <person name="Young A.C."/>
            <person name="Wetherby K.D."/>
            <person name="Granite S.J."/>
            <person name="Kwong P.N."/>
            <person name="Brinkley C.P."/>
            <person name="Pearson R.L."/>
            <person name="Bouffard G.G."/>
            <person name="Blakesly R.W."/>
            <person name="Green E.D."/>
            <person name="Dickson M.C."/>
            <person name="Rodriguez A.C."/>
            <person name="Grimwood J."/>
            <person name="Schmutz J."/>
            <person name="Myers R.M."/>
            <person name="Butterfield Y.S."/>
            <person name="Griffith M."/>
            <person name="Griffith O.L."/>
            <person name="Krzywinski M.I."/>
            <person name="Liao N."/>
            <person name="Morin R."/>
            <person name="Morrin R."/>
            <person name="Palmquist D."/>
            <person name="Petrescu A.S."/>
            <person name="Skalska U."/>
            <person name="Smailus D.E."/>
            <person name="Stott J.M."/>
            <person name="Schnerch A."/>
            <person name="Schein J.E."/>
            <person name="Jones S.J."/>
            <person name="Holt R.A."/>
            <person name="Baross A."/>
            <person name="Marra M.A."/>
            <person name="Clifton S."/>
            <person name="Makowski K.A."/>
            <person name="Bosak S."/>
            <person name="Malek J."/>
        </authorList>
    </citation>
    <scope>NUCLEOTIDE SEQUENCE [LARGE SCALE MRNA]</scope>
    <source>
        <tissue evidence="1">Lung</tissue>
    </source>
</reference>
<protein>
    <submittedName>
        <fullName evidence="1">EXOSC10 protein</fullName>
    </submittedName>
</protein>
<name>Q96G78_HUMAN</name>